<evidence type="ECO:0000256" key="12">
    <source>
        <dbReference type="ARBA" id="ARBA00048418"/>
    </source>
</evidence>
<feature type="domain" description="Methyltransferase type 12" evidence="14">
    <location>
        <begin position="286"/>
        <end position="376"/>
    </location>
</feature>
<dbReference type="OrthoDB" id="626362at2"/>
<feature type="domain" description="Hen1 N-terminal" evidence="15">
    <location>
        <begin position="1"/>
        <end position="239"/>
    </location>
</feature>
<comment type="catalytic activity">
    <reaction evidence="12">
        <text>small RNA 3'-end nucleotide + S-adenosyl-L-methionine = small RNA 3'-end 2'-O-methylnucleotide + S-adenosyl-L-homocysteine + H(+)</text>
        <dbReference type="Rhea" id="RHEA:37887"/>
        <dbReference type="Rhea" id="RHEA-COMP:10415"/>
        <dbReference type="Rhea" id="RHEA-COMP:10416"/>
        <dbReference type="ChEBI" id="CHEBI:15378"/>
        <dbReference type="ChEBI" id="CHEBI:57856"/>
        <dbReference type="ChEBI" id="CHEBI:59789"/>
        <dbReference type="ChEBI" id="CHEBI:74896"/>
        <dbReference type="ChEBI" id="CHEBI:74898"/>
        <dbReference type="EC" id="2.1.1.386"/>
    </reaction>
</comment>
<evidence type="ECO:0000256" key="6">
    <source>
        <dbReference type="ARBA" id="ARBA00022691"/>
    </source>
</evidence>
<dbReference type="Pfam" id="PF08242">
    <property type="entry name" value="Methyltransf_12"/>
    <property type="match status" value="1"/>
</dbReference>
<dbReference type="InterPro" id="IPR024026">
    <property type="entry name" value="3'-RNA_MeTfrase_Hen1_bac"/>
</dbReference>
<reference evidence="16 17" key="1">
    <citation type="submission" date="2018-06" db="EMBL/GenBank/DDBJ databases">
        <title>Genomic Encyclopedia of Type Strains, Phase IV (KMG-IV): sequencing the most valuable type-strain genomes for metagenomic binning, comparative biology and taxonomic classification.</title>
        <authorList>
            <person name="Goeker M."/>
        </authorList>
    </citation>
    <scope>NUCLEOTIDE SEQUENCE [LARGE SCALE GENOMIC DNA]</scope>
    <source>
        <strain evidence="16 17">DSM 18048</strain>
    </source>
</reference>
<organism evidence="16 17">
    <name type="scientific">Deinococcus yavapaiensis KR-236</name>
    <dbReference type="NCBI Taxonomy" id="694435"/>
    <lineage>
        <taxon>Bacteria</taxon>
        <taxon>Thermotogati</taxon>
        <taxon>Deinococcota</taxon>
        <taxon>Deinococci</taxon>
        <taxon>Deinococcales</taxon>
        <taxon>Deinococcaceae</taxon>
        <taxon>Deinococcus</taxon>
    </lineage>
</organism>
<evidence type="ECO:0000313" key="16">
    <source>
        <dbReference type="EMBL" id="PYE54520.1"/>
    </source>
</evidence>
<evidence type="ECO:0000256" key="2">
    <source>
        <dbReference type="ARBA" id="ARBA00009026"/>
    </source>
</evidence>
<name>A0A318SP44_9DEIO</name>
<dbReference type="PANTHER" id="PTHR21404:SF3">
    <property type="entry name" value="SMALL RNA 2'-O-METHYLTRANSFERASE"/>
    <property type="match status" value="1"/>
</dbReference>
<gene>
    <name evidence="16" type="ORF">DES52_105158</name>
</gene>
<dbReference type="InterPro" id="IPR024740">
    <property type="entry name" value="Hen1_N"/>
</dbReference>
<dbReference type="GO" id="GO:0003723">
    <property type="term" value="F:RNA binding"/>
    <property type="evidence" value="ECO:0007669"/>
    <property type="project" value="UniProtKB-KW"/>
</dbReference>
<dbReference type="EMBL" id="QJSX01000005">
    <property type="protein sequence ID" value="PYE54520.1"/>
    <property type="molecule type" value="Genomic_DNA"/>
</dbReference>
<dbReference type="Pfam" id="PF12623">
    <property type="entry name" value="Hen1_L"/>
    <property type="match status" value="1"/>
</dbReference>
<comment type="cofactor">
    <cofactor evidence="1">
        <name>Mg(2+)</name>
        <dbReference type="ChEBI" id="CHEBI:18420"/>
    </cofactor>
</comment>
<comment type="caution">
    <text evidence="16">The sequence shown here is derived from an EMBL/GenBank/DDBJ whole genome shotgun (WGS) entry which is preliminary data.</text>
</comment>
<dbReference type="NCBIfam" id="TIGR04074">
    <property type="entry name" value="bacter_Hen1"/>
    <property type="match status" value="1"/>
</dbReference>
<dbReference type="SUPFAM" id="SSF53335">
    <property type="entry name" value="S-adenosyl-L-methionine-dependent methyltransferases"/>
    <property type="match status" value="1"/>
</dbReference>
<dbReference type="GO" id="GO:0046872">
    <property type="term" value="F:metal ion binding"/>
    <property type="evidence" value="ECO:0007669"/>
    <property type="project" value="UniProtKB-KW"/>
</dbReference>
<evidence type="ECO:0000256" key="3">
    <source>
        <dbReference type="ARBA" id="ARBA00021330"/>
    </source>
</evidence>
<dbReference type="Gene3D" id="3.40.50.150">
    <property type="entry name" value="Vaccinia Virus protein VP39"/>
    <property type="match status" value="1"/>
</dbReference>
<dbReference type="InterPro" id="IPR026610">
    <property type="entry name" value="Hen1"/>
</dbReference>
<dbReference type="Gene3D" id="3.30.1610.20">
    <property type="entry name" value="Hen1, N-terminal domain"/>
    <property type="match status" value="1"/>
</dbReference>
<keyword evidence="17" id="KW-1185">Reference proteome</keyword>
<dbReference type="GO" id="GO:0001510">
    <property type="term" value="P:RNA methylation"/>
    <property type="evidence" value="ECO:0007669"/>
    <property type="project" value="InterPro"/>
</dbReference>
<evidence type="ECO:0000256" key="9">
    <source>
        <dbReference type="ARBA" id="ARBA00022884"/>
    </source>
</evidence>
<accession>A0A318SP44</accession>
<dbReference type="GO" id="GO:0090486">
    <property type="term" value="F:small RNA 2'-O-methyltransferase activity"/>
    <property type="evidence" value="ECO:0007669"/>
    <property type="project" value="UniProtKB-EC"/>
</dbReference>
<dbReference type="InterPro" id="IPR013217">
    <property type="entry name" value="Methyltransf_12"/>
</dbReference>
<keyword evidence="8" id="KW-0460">Magnesium</keyword>
<dbReference type="RefSeq" id="WP_110886293.1">
    <property type="nucleotide sequence ID" value="NZ_QJSX01000005.1"/>
</dbReference>
<keyword evidence="9" id="KW-0694">RNA-binding</keyword>
<proteinExistence type="inferred from homology"/>
<dbReference type="GO" id="GO:0031047">
    <property type="term" value="P:regulatory ncRNA-mediated gene silencing"/>
    <property type="evidence" value="ECO:0007669"/>
    <property type="project" value="UniProtKB-KW"/>
</dbReference>
<feature type="compositionally biased region" description="Basic and acidic residues" evidence="13">
    <location>
        <begin position="460"/>
        <end position="469"/>
    </location>
</feature>
<keyword evidence="7" id="KW-0479">Metal-binding</keyword>
<dbReference type="CDD" id="cd02440">
    <property type="entry name" value="AdoMet_MTases"/>
    <property type="match status" value="1"/>
</dbReference>
<evidence type="ECO:0000256" key="13">
    <source>
        <dbReference type="SAM" id="MobiDB-lite"/>
    </source>
</evidence>
<evidence type="ECO:0000256" key="5">
    <source>
        <dbReference type="ARBA" id="ARBA00022679"/>
    </source>
</evidence>
<evidence type="ECO:0000256" key="7">
    <source>
        <dbReference type="ARBA" id="ARBA00022723"/>
    </source>
</evidence>
<evidence type="ECO:0000259" key="14">
    <source>
        <dbReference type="Pfam" id="PF08242"/>
    </source>
</evidence>
<dbReference type="EC" id="2.1.1.386" evidence="11"/>
<feature type="region of interest" description="Disordered" evidence="13">
    <location>
        <begin position="444"/>
        <end position="469"/>
    </location>
</feature>
<dbReference type="Proteomes" id="UP000248326">
    <property type="component" value="Unassembled WGS sequence"/>
</dbReference>
<evidence type="ECO:0000256" key="4">
    <source>
        <dbReference type="ARBA" id="ARBA00022603"/>
    </source>
</evidence>
<sequence>MLLTISTTHHPATDLGFLLHKHPGRLHTSSLAFGAAHVFYPEATEQKCTAALLLEVDPVALSRRTKTGRTPLEPYVNDRPYVPSSLLSVALRDVFGTALSGRSKERQALADAKIPLRARLTALPSRGDPDLIRRLFSPLGYNVDASPLPLDDTVPEWGNSPYADVSLGALIRLRDLLAHLYVLVPVLDDAKHYFVDETEIDKLLRHGEGWLDEHPERDFITSRFLRYKRHLQRAALQRLEVREDEDVDEDGGAEVTEAATKQPSLHARRLDAVTKELLASSGRRVLDLGCGEGKLIVKLLDHPQFTEILGMDVDSRALRRADERLARLPEAKRSRVRLIQGSLTYRDKRLRGFDAAALVEVIEHLDEPRLAALERAVFVEAKPRSIVVTTPNQEYNARFETLAAGEFRHEDHRFEWARAQFRTWAEGLAERHRYSVRFAGIGDEDEEVGPPSQMAVFTRKSAEDAKEAT</sequence>
<protein>
    <recommendedName>
        <fullName evidence="3">Small RNA 2'-O-methyltransferase</fullName>
        <ecNumber evidence="11">2.1.1.386</ecNumber>
    </recommendedName>
</protein>
<evidence type="ECO:0000256" key="11">
    <source>
        <dbReference type="ARBA" id="ARBA00035025"/>
    </source>
</evidence>
<keyword evidence="6" id="KW-0949">S-adenosyl-L-methionine</keyword>
<dbReference type="AlphaFoldDB" id="A0A318SP44"/>
<evidence type="ECO:0000256" key="10">
    <source>
        <dbReference type="ARBA" id="ARBA00023158"/>
    </source>
</evidence>
<evidence type="ECO:0000256" key="8">
    <source>
        <dbReference type="ARBA" id="ARBA00022842"/>
    </source>
</evidence>
<dbReference type="InterPro" id="IPR038546">
    <property type="entry name" value="Hen1_N_sf"/>
</dbReference>
<comment type="similarity">
    <text evidence="2">Belongs to the methyltransferase superfamily. HEN1 family.</text>
</comment>
<keyword evidence="4 16" id="KW-0489">Methyltransferase</keyword>
<evidence type="ECO:0000259" key="15">
    <source>
        <dbReference type="Pfam" id="PF12623"/>
    </source>
</evidence>
<evidence type="ECO:0000256" key="1">
    <source>
        <dbReference type="ARBA" id="ARBA00001946"/>
    </source>
</evidence>
<keyword evidence="5 16" id="KW-0808">Transferase</keyword>
<evidence type="ECO:0000313" key="17">
    <source>
        <dbReference type="Proteomes" id="UP000248326"/>
    </source>
</evidence>
<keyword evidence="10" id="KW-0943">RNA-mediated gene silencing</keyword>
<dbReference type="InterPro" id="IPR029063">
    <property type="entry name" value="SAM-dependent_MTases_sf"/>
</dbReference>
<dbReference type="PANTHER" id="PTHR21404">
    <property type="entry name" value="HEN1"/>
    <property type="match status" value="1"/>
</dbReference>